<dbReference type="EnsemblBacteria" id="AAM02511">
    <property type="protein sequence ID" value="AAM02511"/>
    <property type="gene ID" value="MK1298"/>
</dbReference>
<dbReference type="GeneID" id="1477893"/>
<proteinExistence type="predicted"/>
<dbReference type="NCBIfam" id="TIGR01888">
    <property type="entry name" value="cas_cmr3"/>
    <property type="match status" value="1"/>
</dbReference>
<protein>
    <submittedName>
        <fullName evidence="1">Uncharacterized protein</fullName>
    </submittedName>
</protein>
<reference evidence="1 2" key="1">
    <citation type="journal article" date="2002" name="Proc. Natl. Acad. Sci. U.S.A.">
        <title>The complete genome of hyperthermophile Methanopyrus kandleri AV19 and monophyly of archaeal methanogens.</title>
        <authorList>
            <person name="Slesarev A.I."/>
            <person name="Mezhevaya K.V."/>
            <person name="Makarova K.S."/>
            <person name="Polushin N.N."/>
            <person name="Shcherbinina O.V."/>
            <person name="Shakhova V.V."/>
            <person name="Belova G.I."/>
            <person name="Aravind L."/>
            <person name="Natale D.A."/>
            <person name="Rogozin I.B."/>
            <person name="Tatusov R.L."/>
            <person name="Wolf Y.I."/>
            <person name="Stetter K.O."/>
            <person name="Malykh A.G."/>
            <person name="Koonin E.V."/>
            <person name="Kozyavkin S.A."/>
        </authorList>
    </citation>
    <scope>NUCLEOTIDE SEQUENCE [LARGE SCALE GENOMIC DNA]</scope>
    <source>
        <strain evidence="2">AV19 / DSM 6324 / JCM 9639 / NBRC 100938</strain>
    </source>
</reference>
<keyword evidence="2" id="KW-1185">Reference proteome</keyword>
<name>Q8TVU0_METKA</name>
<dbReference type="InterPro" id="IPR010165">
    <property type="entry name" value="CRISPR-Cmr3_IIIB"/>
</dbReference>
<dbReference type="KEGG" id="mka:MK1298"/>
<dbReference type="EMBL" id="AE009439">
    <property type="protein sequence ID" value="AAM02511.1"/>
    <property type="molecule type" value="Genomic_DNA"/>
</dbReference>
<sequence>MTARHVAVGFLVLPQDRAFFRRPEPFRAAAESVAESEGPKPWTVAGCVRNALLEVTDGDLGEVLEYPRKLVRSAPPGSIGEALGETALFLGTWVVEVRPGAPDRLERVWWPCPAHLARYEPESGGEAVDLLRVEEVGDAAIAFSGHDEALRRRYGFMTPKPPRPGSDVETPGRYVDTGTISKILAGRTPARRTPDLEDNVAGPGELLRPELHVGVKLVGLKTADEGYLYAARFLRPGRSPVDGGSLVGFLTVLAVPEDAWDDGVLEDLPSPGGRLGRGRHAWVIPLRAGDWSDDVFPEVEEPEGDLPGLYLETPTPFPEGDVRSSSPGDRLKAEAVLVRPGSPRDRVLQVELEVSEVESEVLADRVIETRRVSTWSGKRASPDHLAAAEGTVLALGKLDVDPGTPLLLFPRMGDEDRELLASRLAFHLSGVGTAYALSLPGVSP</sequence>
<dbReference type="Pfam" id="PF09700">
    <property type="entry name" value="Cas_Cmr3"/>
    <property type="match status" value="1"/>
</dbReference>
<dbReference type="Proteomes" id="UP000001826">
    <property type="component" value="Chromosome"/>
</dbReference>
<dbReference type="InterPro" id="IPR019117">
    <property type="entry name" value="CRISPR-assoc_protein_Cmr3"/>
</dbReference>
<evidence type="ECO:0000313" key="2">
    <source>
        <dbReference type="Proteomes" id="UP000001826"/>
    </source>
</evidence>
<accession>Q8TVU0</accession>
<dbReference type="RefSeq" id="WP_011019666.1">
    <property type="nucleotide sequence ID" value="NC_003551.1"/>
</dbReference>
<evidence type="ECO:0000313" key="1">
    <source>
        <dbReference type="EMBL" id="AAM02511.1"/>
    </source>
</evidence>
<dbReference type="PaxDb" id="190192-MK1298"/>
<organism evidence="1 2">
    <name type="scientific">Methanopyrus kandleri (strain AV19 / DSM 6324 / JCM 9639 / NBRC 100938)</name>
    <dbReference type="NCBI Taxonomy" id="190192"/>
    <lineage>
        <taxon>Archaea</taxon>
        <taxon>Methanobacteriati</taxon>
        <taxon>Methanobacteriota</taxon>
        <taxon>Methanomada group</taxon>
        <taxon>Methanopyri</taxon>
        <taxon>Methanopyrales</taxon>
        <taxon>Methanopyraceae</taxon>
        <taxon>Methanopyrus</taxon>
    </lineage>
</organism>
<gene>
    <name evidence="1" type="ordered locus">MK1298</name>
</gene>
<dbReference type="STRING" id="190192.MK1298"/>
<dbReference type="HOGENOM" id="CLU_616256_0_0_2"/>
<dbReference type="AlphaFoldDB" id="Q8TVU0"/>
<dbReference type="InParanoid" id="Q8TVU0"/>
<dbReference type="CDD" id="cd09656">
    <property type="entry name" value="Cmr3_III-B"/>
    <property type="match status" value="1"/>
</dbReference>
<dbReference type="Gene3D" id="3.30.70.2940">
    <property type="match status" value="1"/>
</dbReference>